<feature type="transmembrane region" description="Helical" evidence="2">
    <location>
        <begin position="241"/>
        <end position="260"/>
    </location>
</feature>
<dbReference type="InterPro" id="IPR055767">
    <property type="entry name" value="DUF7343"/>
</dbReference>
<protein>
    <submittedName>
        <fullName evidence="5">Helix-turn-helix transcriptional regulator</fullName>
    </submittedName>
</protein>
<dbReference type="EMBL" id="JBHUDL010000004">
    <property type="protein sequence ID" value="MFD1632506.1"/>
    <property type="molecule type" value="Genomic_DNA"/>
</dbReference>
<comment type="caution">
    <text evidence="5">The sequence shown here is derived from an EMBL/GenBank/DDBJ whole genome shotgun (WGS) entry which is preliminary data.</text>
</comment>
<evidence type="ECO:0000313" key="6">
    <source>
        <dbReference type="Proteomes" id="UP001597075"/>
    </source>
</evidence>
<dbReference type="SUPFAM" id="SSF46785">
    <property type="entry name" value="Winged helix' DNA-binding domain"/>
    <property type="match status" value="1"/>
</dbReference>
<name>A0ABD6CV38_9EURY</name>
<accession>A0ABD6CV38</accession>
<evidence type="ECO:0000313" key="5">
    <source>
        <dbReference type="EMBL" id="MFD1632506.1"/>
    </source>
</evidence>
<keyword evidence="2" id="KW-1133">Transmembrane helix</keyword>
<reference evidence="5 6" key="1">
    <citation type="journal article" date="2019" name="Int. J. Syst. Evol. Microbiol.">
        <title>The Global Catalogue of Microorganisms (GCM) 10K type strain sequencing project: providing services to taxonomists for standard genome sequencing and annotation.</title>
        <authorList>
            <consortium name="The Broad Institute Genomics Platform"/>
            <consortium name="The Broad Institute Genome Sequencing Center for Infectious Disease"/>
            <person name="Wu L."/>
            <person name="Ma J."/>
        </authorList>
    </citation>
    <scope>NUCLEOTIDE SEQUENCE [LARGE SCALE GENOMIC DNA]</scope>
    <source>
        <strain evidence="5 6">CGMCC 1.10594</strain>
    </source>
</reference>
<dbReference type="RefSeq" id="WP_256406199.1">
    <property type="nucleotide sequence ID" value="NZ_CP187151.1"/>
</dbReference>
<organism evidence="5 6">
    <name type="scientific">Haloplanus ruber</name>
    <dbReference type="NCBI Taxonomy" id="869892"/>
    <lineage>
        <taxon>Archaea</taxon>
        <taxon>Methanobacteriati</taxon>
        <taxon>Methanobacteriota</taxon>
        <taxon>Stenosarchaea group</taxon>
        <taxon>Halobacteria</taxon>
        <taxon>Halobacteriales</taxon>
        <taxon>Haloferacaceae</taxon>
        <taxon>Haloplanus</taxon>
    </lineage>
</organism>
<dbReference type="Proteomes" id="UP001597075">
    <property type="component" value="Unassembled WGS sequence"/>
</dbReference>
<evidence type="ECO:0000259" key="4">
    <source>
        <dbReference type="Pfam" id="PF24036"/>
    </source>
</evidence>
<dbReference type="Pfam" id="PF24036">
    <property type="entry name" value="DUF7345"/>
    <property type="match status" value="1"/>
</dbReference>
<dbReference type="AlphaFoldDB" id="A0ABD6CV38"/>
<feature type="domain" description="DUF7345" evidence="4">
    <location>
        <begin position="69"/>
        <end position="196"/>
    </location>
</feature>
<dbReference type="InterPro" id="IPR036390">
    <property type="entry name" value="WH_DNA-bd_sf"/>
</dbReference>
<feature type="region of interest" description="Disordered" evidence="1">
    <location>
        <begin position="265"/>
        <end position="329"/>
    </location>
</feature>
<keyword evidence="2" id="KW-0472">Membrane</keyword>
<evidence type="ECO:0000256" key="2">
    <source>
        <dbReference type="SAM" id="Phobius"/>
    </source>
</evidence>
<feature type="domain" description="DUF7343" evidence="3">
    <location>
        <begin position="329"/>
        <end position="390"/>
    </location>
</feature>
<feature type="compositionally biased region" description="Acidic residues" evidence="1">
    <location>
        <begin position="302"/>
        <end position="320"/>
    </location>
</feature>
<dbReference type="InterPro" id="IPR055769">
    <property type="entry name" value="DUF7345"/>
</dbReference>
<keyword evidence="6" id="KW-1185">Reference proteome</keyword>
<sequence length="396" mass="41839">MRIAASLLALLILLSGAFPAVAVTGTDAPSATDLGGVATLSPADRPALAGPALARIDDPAVTEIYLAPDPEGDARWTVSLRYNLSAEADRAAFERYGRAFEAGDVDVGLDADFFRTLAGEASRATGREMSIRNLRRNATVDNGTGVVSLSFTWSNFVTATEDGFVVEDAVLMPGDRSWLASIEPSQRLVVETPAGYRVTDTRFGLDNGSVVVEGPHTFEEPLTISYQQTAPENPDEESPPWALIGGAILIGLGLVVAVFVRRGDGSASSTAGRETDTTAAEAEGDAGERPPETDAGTPTADDTTETADDAAEGDADEGTDAEAAVDPSLLSDEERVERLLNENGGRMKQARIVRETGWSDAKVSQLLSTMADDGRVEKLRLGRENLISLPDEDPET</sequence>
<evidence type="ECO:0000259" key="3">
    <source>
        <dbReference type="Pfam" id="PF24034"/>
    </source>
</evidence>
<proteinExistence type="predicted"/>
<gene>
    <name evidence="5" type="ORF">ACFSBJ_01900</name>
</gene>
<evidence type="ECO:0000256" key="1">
    <source>
        <dbReference type="SAM" id="MobiDB-lite"/>
    </source>
</evidence>
<keyword evidence="2" id="KW-0812">Transmembrane</keyword>
<dbReference type="Pfam" id="PF24034">
    <property type="entry name" value="DUF7343"/>
    <property type="match status" value="1"/>
</dbReference>